<accession>A0A645D0C3</accession>
<dbReference type="PROSITE" id="PS51371">
    <property type="entry name" value="CBS"/>
    <property type="match status" value="1"/>
</dbReference>
<dbReference type="PANTHER" id="PTHR43080">
    <property type="entry name" value="CBS DOMAIN-CONTAINING PROTEIN CBSX3, MITOCHONDRIAL"/>
    <property type="match status" value="1"/>
</dbReference>
<feature type="domain" description="CBS" evidence="2">
    <location>
        <begin position="1"/>
        <end position="57"/>
    </location>
</feature>
<sequence length="72" mass="8131">MTSEVYYVDPNRSIEACLAQMTDKHIRHLPVLKEGKLVGVISIGDVVKSLNTDQKELIQGLENFILGRQLQH</sequence>
<dbReference type="SMART" id="SM00116">
    <property type="entry name" value="CBS"/>
    <property type="match status" value="1"/>
</dbReference>
<comment type="caution">
    <text evidence="3">The sequence shown here is derived from an EMBL/GenBank/DDBJ whole genome shotgun (WGS) entry which is preliminary data.</text>
</comment>
<dbReference type="InterPro" id="IPR000644">
    <property type="entry name" value="CBS_dom"/>
</dbReference>
<dbReference type="InterPro" id="IPR051257">
    <property type="entry name" value="Diverse_CBS-Domain"/>
</dbReference>
<dbReference type="Pfam" id="PF00571">
    <property type="entry name" value="CBS"/>
    <property type="match status" value="1"/>
</dbReference>
<protein>
    <recommendedName>
        <fullName evidence="2">CBS domain-containing protein</fullName>
    </recommendedName>
</protein>
<evidence type="ECO:0000256" key="1">
    <source>
        <dbReference type="ARBA" id="ARBA00023122"/>
    </source>
</evidence>
<keyword evidence="1" id="KW-0129">CBS domain</keyword>
<dbReference type="PANTHER" id="PTHR43080:SF2">
    <property type="entry name" value="CBS DOMAIN-CONTAINING PROTEIN"/>
    <property type="match status" value="1"/>
</dbReference>
<name>A0A645D0C3_9ZZZZ</name>
<dbReference type="Gene3D" id="3.10.580.10">
    <property type="entry name" value="CBS-domain"/>
    <property type="match status" value="1"/>
</dbReference>
<dbReference type="AlphaFoldDB" id="A0A645D0C3"/>
<gene>
    <name evidence="3" type="ORF">SDC9_129928</name>
</gene>
<proteinExistence type="predicted"/>
<organism evidence="3">
    <name type="scientific">bioreactor metagenome</name>
    <dbReference type="NCBI Taxonomy" id="1076179"/>
    <lineage>
        <taxon>unclassified sequences</taxon>
        <taxon>metagenomes</taxon>
        <taxon>ecological metagenomes</taxon>
    </lineage>
</organism>
<evidence type="ECO:0000313" key="3">
    <source>
        <dbReference type="EMBL" id="MPM82866.1"/>
    </source>
</evidence>
<dbReference type="EMBL" id="VSSQ01031817">
    <property type="protein sequence ID" value="MPM82866.1"/>
    <property type="molecule type" value="Genomic_DNA"/>
</dbReference>
<evidence type="ECO:0000259" key="2">
    <source>
        <dbReference type="PROSITE" id="PS51371"/>
    </source>
</evidence>
<dbReference type="SUPFAM" id="SSF54631">
    <property type="entry name" value="CBS-domain pair"/>
    <property type="match status" value="1"/>
</dbReference>
<reference evidence="3" key="1">
    <citation type="submission" date="2019-08" db="EMBL/GenBank/DDBJ databases">
        <authorList>
            <person name="Kucharzyk K."/>
            <person name="Murdoch R.W."/>
            <person name="Higgins S."/>
            <person name="Loffler F."/>
        </authorList>
    </citation>
    <scope>NUCLEOTIDE SEQUENCE</scope>
</reference>
<dbReference type="InterPro" id="IPR046342">
    <property type="entry name" value="CBS_dom_sf"/>
</dbReference>